<accession>A0A5B8A4N0</accession>
<evidence type="ECO:0000259" key="1">
    <source>
        <dbReference type="Pfam" id="PF00535"/>
    </source>
</evidence>
<dbReference type="InterPro" id="IPR001173">
    <property type="entry name" value="Glyco_trans_2-like"/>
</dbReference>
<gene>
    <name evidence="2" type="ORF">FHG12_20110</name>
</gene>
<reference evidence="2 3" key="1">
    <citation type="submission" date="2019-06" db="EMBL/GenBank/DDBJ databases">
        <authorList>
            <person name="Srinivasan S."/>
        </authorList>
    </citation>
    <scope>NUCLEOTIDE SEQUENCE [LARGE SCALE GENOMIC DNA]</scope>
    <source>
        <strain evidence="2 3">17J68-5</strain>
    </source>
</reference>
<name>A0A5B8A4N0_9BACT</name>
<dbReference type="OrthoDB" id="396512at2"/>
<sequence>MSYSQNNIFPLVSIVALCYNHARFLPEALDSILAQSYPNLEVLLVDAASTDGSVSILRQYAAQNPTWKTIFLPHNVGNCAGFNQGFRQSSGAFLIDFATDDVLLPDRVAQQVAAFQTHGDTCGVIYSDAELIDEESRHVRYHFGRDGRGHLHPEPASGDVFAAVLRRYFISSPTMLIRRQVLERLGGYDESLAYEDFDFWVRASRDYEFQFLDVVTTKKRLHPQAMSRKGYRPHDPYLASTIRVCQKARALCRTPAERAALVVRLRWEHRQAVRWRNYQGANKLYEMLKTEQAIQPLDWVLHLWSKINYR</sequence>
<feature type="domain" description="Glycosyltransferase 2-like" evidence="1">
    <location>
        <begin position="13"/>
        <end position="185"/>
    </location>
</feature>
<dbReference type="AlphaFoldDB" id="A0A5B8A4N0"/>
<keyword evidence="2" id="KW-0808">Transferase</keyword>
<keyword evidence="3" id="KW-1185">Reference proteome</keyword>
<dbReference type="SUPFAM" id="SSF53448">
    <property type="entry name" value="Nucleotide-diphospho-sugar transferases"/>
    <property type="match status" value="1"/>
</dbReference>
<dbReference type="KEGG" id="hyj:FHG12_20110"/>
<dbReference type="PANTHER" id="PTHR43685:SF2">
    <property type="entry name" value="GLYCOSYLTRANSFERASE 2-LIKE DOMAIN-CONTAINING PROTEIN"/>
    <property type="match status" value="1"/>
</dbReference>
<dbReference type="Proteomes" id="UP000305398">
    <property type="component" value="Chromosome"/>
</dbReference>
<organism evidence="2 3">
    <name type="scientific">Hymenobacter jejuensis</name>
    <dbReference type="NCBI Taxonomy" id="2502781"/>
    <lineage>
        <taxon>Bacteria</taxon>
        <taxon>Pseudomonadati</taxon>
        <taxon>Bacteroidota</taxon>
        <taxon>Cytophagia</taxon>
        <taxon>Cytophagales</taxon>
        <taxon>Hymenobacteraceae</taxon>
        <taxon>Hymenobacter</taxon>
    </lineage>
</organism>
<evidence type="ECO:0000313" key="3">
    <source>
        <dbReference type="Proteomes" id="UP000305398"/>
    </source>
</evidence>
<dbReference type="PANTHER" id="PTHR43685">
    <property type="entry name" value="GLYCOSYLTRANSFERASE"/>
    <property type="match status" value="1"/>
</dbReference>
<proteinExistence type="predicted"/>
<dbReference type="InterPro" id="IPR050834">
    <property type="entry name" value="Glycosyltransf_2"/>
</dbReference>
<dbReference type="Gene3D" id="3.90.550.10">
    <property type="entry name" value="Spore Coat Polysaccharide Biosynthesis Protein SpsA, Chain A"/>
    <property type="match status" value="1"/>
</dbReference>
<protein>
    <submittedName>
        <fullName evidence="2">Glycosyltransferase</fullName>
    </submittedName>
</protein>
<dbReference type="Pfam" id="PF00535">
    <property type="entry name" value="Glycos_transf_2"/>
    <property type="match status" value="1"/>
</dbReference>
<dbReference type="EMBL" id="CP040896">
    <property type="protein sequence ID" value="QDA62260.1"/>
    <property type="molecule type" value="Genomic_DNA"/>
</dbReference>
<evidence type="ECO:0000313" key="2">
    <source>
        <dbReference type="EMBL" id="QDA62260.1"/>
    </source>
</evidence>
<dbReference type="GO" id="GO:0016740">
    <property type="term" value="F:transferase activity"/>
    <property type="evidence" value="ECO:0007669"/>
    <property type="project" value="UniProtKB-KW"/>
</dbReference>
<dbReference type="InterPro" id="IPR029044">
    <property type="entry name" value="Nucleotide-diphossugar_trans"/>
</dbReference>